<dbReference type="Gene3D" id="2.170.270.10">
    <property type="entry name" value="SET domain"/>
    <property type="match status" value="1"/>
</dbReference>
<feature type="compositionally biased region" description="Polar residues" evidence="1">
    <location>
        <begin position="8"/>
        <end position="18"/>
    </location>
</feature>
<dbReference type="Pfam" id="PF00856">
    <property type="entry name" value="SET"/>
    <property type="match status" value="1"/>
</dbReference>
<dbReference type="InterPro" id="IPR019734">
    <property type="entry name" value="TPR_rpt"/>
</dbReference>
<name>A0A9P8Y1A2_9PEZI</name>
<evidence type="ECO:0000313" key="4">
    <source>
        <dbReference type="Proteomes" id="UP000756346"/>
    </source>
</evidence>
<dbReference type="EMBL" id="JAGTJQ010000008">
    <property type="protein sequence ID" value="KAH7026646.1"/>
    <property type="molecule type" value="Genomic_DNA"/>
</dbReference>
<dbReference type="GeneID" id="70180877"/>
<dbReference type="Gene3D" id="1.25.40.10">
    <property type="entry name" value="Tetratricopeptide repeat domain"/>
    <property type="match status" value="1"/>
</dbReference>
<protein>
    <recommendedName>
        <fullName evidence="2">SET domain-containing protein</fullName>
    </recommendedName>
</protein>
<evidence type="ECO:0000259" key="2">
    <source>
        <dbReference type="PROSITE" id="PS50280"/>
    </source>
</evidence>
<dbReference type="OrthoDB" id="438641at2759"/>
<dbReference type="InterPro" id="IPR011990">
    <property type="entry name" value="TPR-like_helical_dom_sf"/>
</dbReference>
<reference evidence="3" key="1">
    <citation type="journal article" date="2021" name="Nat. Commun.">
        <title>Genetic determinants of endophytism in the Arabidopsis root mycobiome.</title>
        <authorList>
            <person name="Mesny F."/>
            <person name="Miyauchi S."/>
            <person name="Thiergart T."/>
            <person name="Pickel B."/>
            <person name="Atanasova L."/>
            <person name="Karlsson M."/>
            <person name="Huettel B."/>
            <person name="Barry K.W."/>
            <person name="Haridas S."/>
            <person name="Chen C."/>
            <person name="Bauer D."/>
            <person name="Andreopoulos W."/>
            <person name="Pangilinan J."/>
            <person name="LaButti K."/>
            <person name="Riley R."/>
            <person name="Lipzen A."/>
            <person name="Clum A."/>
            <person name="Drula E."/>
            <person name="Henrissat B."/>
            <person name="Kohler A."/>
            <person name="Grigoriev I.V."/>
            <person name="Martin F.M."/>
            <person name="Hacquard S."/>
        </authorList>
    </citation>
    <scope>NUCLEOTIDE SEQUENCE</scope>
    <source>
        <strain evidence="3">MPI-CAGE-CH-0230</strain>
    </source>
</reference>
<dbReference type="PANTHER" id="PTHR47643:SF2">
    <property type="entry name" value="TPR DOMAIN PROTEIN (AFU_ORTHOLOGUE AFUA_5G12710)"/>
    <property type="match status" value="1"/>
</dbReference>
<dbReference type="SUPFAM" id="SSF82199">
    <property type="entry name" value="SET domain"/>
    <property type="match status" value="1"/>
</dbReference>
<feature type="domain" description="SET" evidence="2">
    <location>
        <begin position="303"/>
        <end position="497"/>
    </location>
</feature>
<dbReference type="Pfam" id="PF13174">
    <property type="entry name" value="TPR_6"/>
    <property type="match status" value="1"/>
</dbReference>
<dbReference type="InterPro" id="IPR046341">
    <property type="entry name" value="SET_dom_sf"/>
</dbReference>
<evidence type="ECO:0000313" key="3">
    <source>
        <dbReference type="EMBL" id="KAH7026646.1"/>
    </source>
</evidence>
<proteinExistence type="predicted"/>
<sequence length="693" mass="76317">MAAERGQTPASGAMATSQLPPPYPPCVRPLNELEPMAIADMRLETHHRGERVTLRALTPPDRMTAVMAVVEDEWGTAVLLQSYYQADEAVVPADKVMQQGDIFILKEPFFKMATDGSYSLRVDHLGDLIRLADDDQRVPSQWTKRQSTSLQRSSKDIRLQGNAAVQAMKWAEAHRLYTSAIKAAATPEDEQLAHLNRSLAHLRLGQPAKALMDAEQAENLECPTEKCLFRTARALYELQDYAKSLEILERLVALYPDSTGAKPEIQRVKIRLREQQTGAYSFRQMYKQAKATPPLIDCATFHAPVEIRSSPGRGNGLFTTIPVSAGQLLVCEKAFGYSYAGKDRPGTMSLLINLSTKKAVMGGQVNLLTQVIQKMFNDPRARDLCHELHHGSFDIPQAAEVDGNPVVDSFLVAQILSLNAFGAPRTSRDSLAQRSTGGKDNKVAQEGKFDISGIWLLASRINHSCVGNCRRSFIGDMQIIRATRDLDAGTELLFGYRAPQPLESYADVQKGLSSWGFTCGCELCLTRKSTTNEALARRKTLTKKLAGVLNGYQNTNIAAAQRILLQMEETYPPSANAPGAIRLELWDPYFAVGAALLSEGKPAVCIKMILKGLETLGFVVTATAPSAVKKAVLEVTRWGYMVDMVPWAFLQLFGAYERLAPEVCVTARSYAGTAYRIIVGEDETLTEQFPQLG</sequence>
<organism evidence="3 4">
    <name type="scientific">Microdochium trichocladiopsis</name>
    <dbReference type="NCBI Taxonomy" id="1682393"/>
    <lineage>
        <taxon>Eukaryota</taxon>
        <taxon>Fungi</taxon>
        <taxon>Dikarya</taxon>
        <taxon>Ascomycota</taxon>
        <taxon>Pezizomycotina</taxon>
        <taxon>Sordariomycetes</taxon>
        <taxon>Xylariomycetidae</taxon>
        <taxon>Xylariales</taxon>
        <taxon>Microdochiaceae</taxon>
        <taxon>Microdochium</taxon>
    </lineage>
</organism>
<dbReference type="AlphaFoldDB" id="A0A9P8Y1A2"/>
<dbReference type="RefSeq" id="XP_046009863.1">
    <property type="nucleotide sequence ID" value="XM_046151331.1"/>
</dbReference>
<evidence type="ECO:0000256" key="1">
    <source>
        <dbReference type="SAM" id="MobiDB-lite"/>
    </source>
</evidence>
<gene>
    <name evidence="3" type="ORF">B0I36DRAFT_273719</name>
</gene>
<dbReference type="CDD" id="cd20071">
    <property type="entry name" value="SET_SMYD"/>
    <property type="match status" value="1"/>
</dbReference>
<feature type="region of interest" description="Disordered" evidence="1">
    <location>
        <begin position="1"/>
        <end position="23"/>
    </location>
</feature>
<dbReference type="InterPro" id="IPR001214">
    <property type="entry name" value="SET_dom"/>
</dbReference>
<dbReference type="PROSITE" id="PS50280">
    <property type="entry name" value="SET"/>
    <property type="match status" value="1"/>
</dbReference>
<dbReference type="Proteomes" id="UP000756346">
    <property type="component" value="Unassembled WGS sequence"/>
</dbReference>
<dbReference type="SUPFAM" id="SSF48452">
    <property type="entry name" value="TPR-like"/>
    <property type="match status" value="1"/>
</dbReference>
<dbReference type="InterPro" id="IPR053209">
    <property type="entry name" value="Gramillin-biosynth_MTr"/>
</dbReference>
<keyword evidence="4" id="KW-1185">Reference proteome</keyword>
<comment type="caution">
    <text evidence="3">The sequence shown here is derived from an EMBL/GenBank/DDBJ whole genome shotgun (WGS) entry which is preliminary data.</text>
</comment>
<accession>A0A9P8Y1A2</accession>
<dbReference type="SMART" id="SM00317">
    <property type="entry name" value="SET"/>
    <property type="match status" value="1"/>
</dbReference>
<dbReference type="PANTHER" id="PTHR47643">
    <property type="entry name" value="TPR DOMAIN PROTEIN (AFU_ORTHOLOGUE AFUA_5G12710)"/>
    <property type="match status" value="1"/>
</dbReference>